<gene>
    <name evidence="2" type="ORF">PMAA_062070</name>
</gene>
<reference evidence="3" key="1">
    <citation type="journal article" date="2015" name="Genome Announc.">
        <title>Genome sequence of the AIDS-associated pathogen Penicillium marneffei (ATCC18224) and its near taxonomic relative Talaromyces stipitatus (ATCC10500).</title>
        <authorList>
            <person name="Nierman W.C."/>
            <person name="Fedorova-Abrams N.D."/>
            <person name="Andrianopoulos A."/>
        </authorList>
    </citation>
    <scope>NUCLEOTIDE SEQUENCE [LARGE SCALE GENOMIC DNA]</scope>
    <source>
        <strain evidence="3">ATCC 18224 / CBS 334.59 / QM 7333</strain>
    </source>
</reference>
<evidence type="ECO:0000313" key="3">
    <source>
        <dbReference type="Proteomes" id="UP000001294"/>
    </source>
</evidence>
<feature type="compositionally biased region" description="Polar residues" evidence="1">
    <location>
        <begin position="92"/>
        <end position="105"/>
    </location>
</feature>
<dbReference type="HOGENOM" id="CLU_1090327_0_0_1"/>
<protein>
    <submittedName>
        <fullName evidence="2">Uncharacterized protein</fullName>
    </submittedName>
</protein>
<organism evidence="2 3">
    <name type="scientific">Talaromyces marneffei (strain ATCC 18224 / CBS 334.59 / QM 7333)</name>
    <name type="common">Penicillium marneffei</name>
    <dbReference type="NCBI Taxonomy" id="441960"/>
    <lineage>
        <taxon>Eukaryota</taxon>
        <taxon>Fungi</taxon>
        <taxon>Dikarya</taxon>
        <taxon>Ascomycota</taxon>
        <taxon>Pezizomycotina</taxon>
        <taxon>Eurotiomycetes</taxon>
        <taxon>Eurotiomycetidae</taxon>
        <taxon>Eurotiales</taxon>
        <taxon>Trichocomaceae</taxon>
        <taxon>Talaromyces</taxon>
        <taxon>Talaromyces sect. Talaromyces</taxon>
    </lineage>
</organism>
<dbReference type="OrthoDB" id="5095651at2759"/>
<evidence type="ECO:0000256" key="1">
    <source>
        <dbReference type="SAM" id="MobiDB-lite"/>
    </source>
</evidence>
<sequence length="303" mass="35047">MSLNAPTEVRLDSPDDWDDWENALLNQAETYDLLGILQGTETSYKRPKVPLIKDFMPARPEPPPLTGTAPPAEDLNDRIGAAAGTRRHVARQSAQGTTASQSTESGDPGFDTNDTGNAVGIREIEKEAWHAFTVYNNQYKSLFQVWEIQRRDIDKVFTWIKKTVCLSYLKTCVLITPDWKQAYQNLKAHVGQGTADIQKKIKNEYDLYMRLFRTTRLAKEIEAWIVKWDELLTQANRKSMMIATDTMDWSTRFFDVIRNLDHAWVSAYEIQLYDKIDNNTLEYKDLTNLFRRLIQRLYSPANR</sequence>
<dbReference type="Proteomes" id="UP000001294">
    <property type="component" value="Unassembled WGS sequence"/>
</dbReference>
<dbReference type="EMBL" id="DS995900">
    <property type="protein sequence ID" value="EEA25076.1"/>
    <property type="molecule type" value="Genomic_DNA"/>
</dbReference>
<dbReference type="PhylomeDB" id="B6Q9G9"/>
<dbReference type="VEuPathDB" id="FungiDB:PMAA_062070"/>
<feature type="region of interest" description="Disordered" evidence="1">
    <location>
        <begin position="54"/>
        <end position="73"/>
    </location>
</feature>
<evidence type="ECO:0000313" key="2">
    <source>
        <dbReference type="EMBL" id="EEA25076.1"/>
    </source>
</evidence>
<accession>B6Q9G9</accession>
<name>B6Q9G9_TALMQ</name>
<dbReference type="AlphaFoldDB" id="B6Q9G9"/>
<proteinExistence type="predicted"/>
<feature type="region of interest" description="Disordered" evidence="1">
    <location>
        <begin position="84"/>
        <end position="117"/>
    </location>
</feature>
<keyword evidence="3" id="KW-1185">Reference proteome</keyword>